<dbReference type="RefSeq" id="WP_118912279.1">
    <property type="nucleotide sequence ID" value="NZ_CBCRVH010000001.1"/>
</dbReference>
<feature type="domain" description="Alanine racemase N-terminal" evidence="1">
    <location>
        <begin position="19"/>
        <end position="192"/>
    </location>
</feature>
<gene>
    <name evidence="2" type="ORF">D1832_01420</name>
</gene>
<dbReference type="InterPro" id="IPR001608">
    <property type="entry name" value="Ala_racemase_N"/>
</dbReference>
<evidence type="ECO:0000259" key="1">
    <source>
        <dbReference type="Pfam" id="PF01168"/>
    </source>
</evidence>
<reference evidence="2 3" key="1">
    <citation type="submission" date="2018-08" db="EMBL/GenBank/DDBJ databases">
        <title>Whole genome sequence analysis of Dermacoccus abyssi bacteria isolated from Deep Mariana trench Micromonospora spp reveals genes involved in the environmental adaptation and production of secondary metabolites.</title>
        <authorList>
            <person name="Abdel-Mageed W.M."/>
            <person name="Lehri B."/>
            <person name="Nouioui I."/>
            <person name="Goodfellow I."/>
            <person name="Jaspars M."/>
            <person name="Karlyshev A."/>
        </authorList>
    </citation>
    <scope>NUCLEOTIDE SEQUENCE [LARGE SCALE GENOMIC DNA]</scope>
    <source>
        <strain evidence="2 3">MT1.1</strain>
    </source>
</reference>
<dbReference type="Gene3D" id="3.20.20.10">
    <property type="entry name" value="Alanine racemase"/>
    <property type="match status" value="1"/>
</dbReference>
<dbReference type="SUPFAM" id="SSF51419">
    <property type="entry name" value="PLP-binding barrel"/>
    <property type="match status" value="1"/>
</dbReference>
<organism evidence="2 3">
    <name type="scientific">Dermacoccus abyssi</name>
    <dbReference type="NCBI Taxonomy" id="322596"/>
    <lineage>
        <taxon>Bacteria</taxon>
        <taxon>Bacillati</taxon>
        <taxon>Actinomycetota</taxon>
        <taxon>Actinomycetes</taxon>
        <taxon>Micrococcales</taxon>
        <taxon>Dermacoccaceae</taxon>
        <taxon>Dermacoccus</taxon>
    </lineage>
</organism>
<dbReference type="InterPro" id="IPR051466">
    <property type="entry name" value="D-amino_acid_metab_enzyme"/>
</dbReference>
<evidence type="ECO:0000313" key="2">
    <source>
        <dbReference type="EMBL" id="RHW48117.1"/>
    </source>
</evidence>
<dbReference type="PANTHER" id="PTHR28004">
    <property type="entry name" value="ZGC:162816-RELATED"/>
    <property type="match status" value="1"/>
</dbReference>
<proteinExistence type="predicted"/>
<name>A0A417ZBV2_9MICO</name>
<accession>A0A417ZBV2</accession>
<dbReference type="InterPro" id="IPR029066">
    <property type="entry name" value="PLP-binding_barrel"/>
</dbReference>
<dbReference type="AlphaFoldDB" id="A0A417ZBV2"/>
<dbReference type="EMBL" id="QWLM01000001">
    <property type="protein sequence ID" value="RHW48117.1"/>
    <property type="molecule type" value="Genomic_DNA"/>
</dbReference>
<evidence type="ECO:0000313" key="3">
    <source>
        <dbReference type="Proteomes" id="UP000285376"/>
    </source>
</evidence>
<comment type="caution">
    <text evidence="2">The sequence shown here is derived from an EMBL/GenBank/DDBJ whole genome shotgun (WGS) entry which is preliminary data.</text>
</comment>
<dbReference type="GO" id="GO:0036088">
    <property type="term" value="P:D-serine catabolic process"/>
    <property type="evidence" value="ECO:0007669"/>
    <property type="project" value="TreeGrafter"/>
</dbReference>
<protein>
    <submittedName>
        <fullName evidence="2">Amino acid deaminase/aldolase</fullName>
    </submittedName>
</protein>
<dbReference type="Pfam" id="PF01168">
    <property type="entry name" value="Ala_racemase_N"/>
    <property type="match status" value="1"/>
</dbReference>
<dbReference type="Proteomes" id="UP000285376">
    <property type="component" value="Unassembled WGS sequence"/>
</dbReference>
<sequence>MTSVFDAPIDAGEGPQFVVDQGVLRENFEKLRRAADGVPLRLASKSVRVRSILEWGLEQDGVCGLLVYSAAEALWLVENGAHDVVIAYPSVDMATMAMVAQNDTARREITFMVDLPEHLEMIGRIGRGHGCELRVSLDVDASLRIGRLSLGVHRSSVHTAEEAGEFARLASETEGVRLVGIMMYEAQVAGVADATPVHRLIKRRSVQELEVRRGAVRRAVEQYADLEFVNGGGTGSVHLTGNDGVVTDIAVGSGLFTSTFFDNYRDLTTKAAAYFVSPVVRRPSESVVVTFSGGYLASGVGHSSRMPTPVWPEGLSYFGQEGPGEVQTPLRGPGTRGLAIGDNVWFRHTKAGEACERFDSVHVVEGGRVIETVPTYRGEGKNFG</sequence>
<dbReference type="PANTHER" id="PTHR28004:SF2">
    <property type="entry name" value="D-SERINE DEHYDRATASE"/>
    <property type="match status" value="1"/>
</dbReference>
<dbReference type="GO" id="GO:0008721">
    <property type="term" value="F:D-serine ammonia-lyase activity"/>
    <property type="evidence" value="ECO:0007669"/>
    <property type="project" value="TreeGrafter"/>
</dbReference>